<dbReference type="InterPro" id="IPR006558">
    <property type="entry name" value="LamG-like"/>
</dbReference>
<dbReference type="Gene3D" id="2.60.120.200">
    <property type="match status" value="1"/>
</dbReference>
<dbReference type="RefSeq" id="WP_108957362.1">
    <property type="nucleotide sequence ID" value="NZ_BEVZ01000015.1"/>
</dbReference>
<evidence type="ECO:0000313" key="6">
    <source>
        <dbReference type="Proteomes" id="UP001550850"/>
    </source>
</evidence>
<dbReference type="Pfam" id="PF13385">
    <property type="entry name" value="Laminin_G_3"/>
    <property type="match status" value="1"/>
</dbReference>
<dbReference type="SMART" id="SM00560">
    <property type="entry name" value="LamGL"/>
    <property type="match status" value="1"/>
</dbReference>
<keyword evidence="2" id="KW-1015">Disulfide bond</keyword>
<evidence type="ECO:0000259" key="4">
    <source>
        <dbReference type="SMART" id="SM00560"/>
    </source>
</evidence>
<reference evidence="5 6" key="1">
    <citation type="submission" date="2024-06" db="EMBL/GenBank/DDBJ databases">
        <title>The Natural Products Discovery Center: Release of the First 8490 Sequenced Strains for Exploring Actinobacteria Biosynthetic Diversity.</title>
        <authorList>
            <person name="Kalkreuter E."/>
            <person name="Kautsar S.A."/>
            <person name="Yang D."/>
            <person name="Bader C.D."/>
            <person name="Teijaro C.N."/>
            <person name="Fluegel L."/>
            <person name="Davis C.M."/>
            <person name="Simpson J.R."/>
            <person name="Lauterbach L."/>
            <person name="Steele A.D."/>
            <person name="Gui C."/>
            <person name="Meng S."/>
            <person name="Li G."/>
            <person name="Viehrig K."/>
            <person name="Ye F."/>
            <person name="Su P."/>
            <person name="Kiefer A.F."/>
            <person name="Nichols A."/>
            <person name="Cepeda A.J."/>
            <person name="Yan W."/>
            <person name="Fan B."/>
            <person name="Jiang Y."/>
            <person name="Adhikari A."/>
            <person name="Zheng C.-J."/>
            <person name="Schuster L."/>
            <person name="Cowan T.M."/>
            <person name="Smanski M.J."/>
            <person name="Chevrette M.G."/>
            <person name="De Carvalho L.P.S."/>
            <person name="Shen B."/>
        </authorList>
    </citation>
    <scope>NUCLEOTIDE SEQUENCE [LARGE SCALE GENOMIC DNA]</scope>
    <source>
        <strain evidence="5 6">NPDC038104</strain>
    </source>
</reference>
<name>A0ABV2YRG5_9ACTN</name>
<evidence type="ECO:0000256" key="2">
    <source>
        <dbReference type="ARBA" id="ARBA00023157"/>
    </source>
</evidence>
<keyword evidence="6" id="KW-1185">Reference proteome</keyword>
<dbReference type="EMBL" id="JBEZUR010000098">
    <property type="protein sequence ID" value="MEU3558335.1"/>
    <property type="molecule type" value="Genomic_DNA"/>
</dbReference>
<feature type="compositionally biased region" description="Polar residues" evidence="3">
    <location>
        <begin position="23"/>
        <end position="42"/>
    </location>
</feature>
<dbReference type="InterPro" id="IPR013320">
    <property type="entry name" value="ConA-like_dom_sf"/>
</dbReference>
<accession>A0ABV2YRG5</accession>
<sequence length="286" mass="29358">MLALAATGGAMPAGAAAAAGVQGSRTAQSQQQEVSSRWSFETTEGVDPVTVPDEAGTANALTLHGGAVPAQTWQVDTGGLALDGTGHATAATMPVDTSGSFTLTAWAQAATAPTEAVTVISAEGSDRAAVQVAFVPDERYPAGGLGAWRLSIAEQDMAGARTVVLDTPQLSNALDWTHLAVAYDGTTKQARLYVDGTLLEPTCPDDDGDGIPDDAACPDFQPWADEVTPFPATSFQVGRSGTGAHAGSYFSGLVDDVWIFQGALSEDQVRKLSVSFFDVPTVVPGT</sequence>
<feature type="domain" description="LamG-like jellyroll fold" evidence="4">
    <location>
        <begin position="99"/>
        <end position="267"/>
    </location>
</feature>
<proteinExistence type="predicted"/>
<evidence type="ECO:0000256" key="3">
    <source>
        <dbReference type="SAM" id="MobiDB-lite"/>
    </source>
</evidence>
<evidence type="ECO:0000256" key="1">
    <source>
        <dbReference type="ARBA" id="ARBA00022729"/>
    </source>
</evidence>
<evidence type="ECO:0000313" key="5">
    <source>
        <dbReference type="EMBL" id="MEU3558335.1"/>
    </source>
</evidence>
<keyword evidence="1" id="KW-0732">Signal</keyword>
<protein>
    <submittedName>
        <fullName evidence="5">LamG domain-containing protein</fullName>
    </submittedName>
</protein>
<gene>
    <name evidence="5" type="ORF">AB0E65_29625</name>
</gene>
<feature type="region of interest" description="Disordered" evidence="3">
    <location>
        <begin position="22"/>
        <end position="49"/>
    </location>
</feature>
<comment type="caution">
    <text evidence="5">The sequence shown here is derived from an EMBL/GenBank/DDBJ whole genome shotgun (WGS) entry which is preliminary data.</text>
</comment>
<dbReference type="Proteomes" id="UP001550850">
    <property type="component" value="Unassembled WGS sequence"/>
</dbReference>
<organism evidence="5 6">
    <name type="scientific">Streptomyces fragilis</name>
    <dbReference type="NCBI Taxonomy" id="67301"/>
    <lineage>
        <taxon>Bacteria</taxon>
        <taxon>Bacillati</taxon>
        <taxon>Actinomycetota</taxon>
        <taxon>Actinomycetes</taxon>
        <taxon>Kitasatosporales</taxon>
        <taxon>Streptomycetaceae</taxon>
        <taxon>Streptomyces</taxon>
    </lineage>
</organism>
<dbReference type="SUPFAM" id="SSF49899">
    <property type="entry name" value="Concanavalin A-like lectins/glucanases"/>
    <property type="match status" value="1"/>
</dbReference>